<dbReference type="AlphaFoldDB" id="A0AAV9BTW7"/>
<proteinExistence type="predicted"/>
<name>A0AAV9BTW7_ACOGR</name>
<evidence type="ECO:0000313" key="2">
    <source>
        <dbReference type="Proteomes" id="UP001179952"/>
    </source>
</evidence>
<sequence>MCQLDRVLVNASFTNSYPHSLVHYLAAGISDHSPMQVSYEPAFPTGPKPFKYFEMWEAHPTFWDTVEEAWSTGVNGSPIFRLVKKINATKLALKQWNKHCFGLVHHALQLSREELTTAQSLLHDNPLDSNLIITEQSARVNYQKCIM</sequence>
<dbReference type="PANTHER" id="PTHR33710">
    <property type="entry name" value="BNAC02G09200D PROTEIN"/>
    <property type="match status" value="1"/>
</dbReference>
<protein>
    <recommendedName>
        <fullName evidence="3">Endonuclease/exonuclease/phosphatase domain-containing protein</fullName>
    </recommendedName>
</protein>
<evidence type="ECO:0000313" key="1">
    <source>
        <dbReference type="EMBL" id="KAK1279503.1"/>
    </source>
</evidence>
<dbReference type="PANTHER" id="PTHR33710:SF64">
    <property type="entry name" value="ENDONUCLEASE_EXONUCLEASE_PHOSPHATASE DOMAIN-CONTAINING PROTEIN"/>
    <property type="match status" value="1"/>
</dbReference>
<comment type="caution">
    <text evidence="1">The sequence shown here is derived from an EMBL/GenBank/DDBJ whole genome shotgun (WGS) entry which is preliminary data.</text>
</comment>
<reference evidence="1" key="2">
    <citation type="submission" date="2023-06" db="EMBL/GenBank/DDBJ databases">
        <authorList>
            <person name="Ma L."/>
            <person name="Liu K.-W."/>
            <person name="Li Z."/>
            <person name="Hsiao Y.-Y."/>
            <person name="Qi Y."/>
            <person name="Fu T."/>
            <person name="Tang G."/>
            <person name="Zhang D."/>
            <person name="Sun W.-H."/>
            <person name="Liu D.-K."/>
            <person name="Li Y."/>
            <person name="Chen G.-Z."/>
            <person name="Liu X.-D."/>
            <person name="Liao X.-Y."/>
            <person name="Jiang Y.-T."/>
            <person name="Yu X."/>
            <person name="Hao Y."/>
            <person name="Huang J."/>
            <person name="Zhao X.-W."/>
            <person name="Ke S."/>
            <person name="Chen Y.-Y."/>
            <person name="Wu W.-L."/>
            <person name="Hsu J.-L."/>
            <person name="Lin Y.-F."/>
            <person name="Huang M.-D."/>
            <person name="Li C.-Y."/>
            <person name="Huang L."/>
            <person name="Wang Z.-W."/>
            <person name="Zhao X."/>
            <person name="Zhong W.-Y."/>
            <person name="Peng D.-H."/>
            <person name="Ahmad S."/>
            <person name="Lan S."/>
            <person name="Zhang J.-S."/>
            <person name="Tsai W.-C."/>
            <person name="Van De Peer Y."/>
            <person name="Liu Z.-J."/>
        </authorList>
    </citation>
    <scope>NUCLEOTIDE SEQUENCE</scope>
    <source>
        <strain evidence="1">SCP</strain>
        <tissue evidence="1">Leaves</tissue>
    </source>
</reference>
<evidence type="ECO:0008006" key="3">
    <source>
        <dbReference type="Google" id="ProtNLM"/>
    </source>
</evidence>
<dbReference type="EMBL" id="JAUJYN010000001">
    <property type="protein sequence ID" value="KAK1279503.1"/>
    <property type="molecule type" value="Genomic_DNA"/>
</dbReference>
<reference evidence="1" key="1">
    <citation type="journal article" date="2023" name="Nat. Commun.">
        <title>Diploid and tetraploid genomes of Acorus and the evolution of monocots.</title>
        <authorList>
            <person name="Ma L."/>
            <person name="Liu K.W."/>
            <person name="Li Z."/>
            <person name="Hsiao Y.Y."/>
            <person name="Qi Y."/>
            <person name="Fu T."/>
            <person name="Tang G.D."/>
            <person name="Zhang D."/>
            <person name="Sun W.H."/>
            <person name="Liu D.K."/>
            <person name="Li Y."/>
            <person name="Chen G.Z."/>
            <person name="Liu X.D."/>
            <person name="Liao X.Y."/>
            <person name="Jiang Y.T."/>
            <person name="Yu X."/>
            <person name="Hao Y."/>
            <person name="Huang J."/>
            <person name="Zhao X.W."/>
            <person name="Ke S."/>
            <person name="Chen Y.Y."/>
            <person name="Wu W.L."/>
            <person name="Hsu J.L."/>
            <person name="Lin Y.F."/>
            <person name="Huang M.D."/>
            <person name="Li C.Y."/>
            <person name="Huang L."/>
            <person name="Wang Z.W."/>
            <person name="Zhao X."/>
            <person name="Zhong W.Y."/>
            <person name="Peng D.H."/>
            <person name="Ahmad S."/>
            <person name="Lan S."/>
            <person name="Zhang J.S."/>
            <person name="Tsai W.C."/>
            <person name="Van de Peer Y."/>
            <person name="Liu Z.J."/>
        </authorList>
    </citation>
    <scope>NUCLEOTIDE SEQUENCE</scope>
    <source>
        <strain evidence="1">SCP</strain>
    </source>
</reference>
<organism evidence="1 2">
    <name type="scientific">Acorus gramineus</name>
    <name type="common">Dwarf sweet flag</name>
    <dbReference type="NCBI Taxonomy" id="55184"/>
    <lineage>
        <taxon>Eukaryota</taxon>
        <taxon>Viridiplantae</taxon>
        <taxon>Streptophyta</taxon>
        <taxon>Embryophyta</taxon>
        <taxon>Tracheophyta</taxon>
        <taxon>Spermatophyta</taxon>
        <taxon>Magnoliopsida</taxon>
        <taxon>Liliopsida</taxon>
        <taxon>Acoraceae</taxon>
        <taxon>Acorus</taxon>
    </lineage>
</organism>
<accession>A0AAV9BTW7</accession>
<gene>
    <name evidence="1" type="ORF">QJS04_geneDACA017716</name>
</gene>
<keyword evidence="2" id="KW-1185">Reference proteome</keyword>
<dbReference type="Proteomes" id="UP001179952">
    <property type="component" value="Unassembled WGS sequence"/>
</dbReference>